<dbReference type="AlphaFoldDB" id="A0A0F7RZ06"/>
<feature type="transmembrane region" description="Helical" evidence="6">
    <location>
        <begin position="103"/>
        <end position="120"/>
    </location>
</feature>
<evidence type="ECO:0000256" key="2">
    <source>
        <dbReference type="ARBA" id="ARBA00022692"/>
    </source>
</evidence>
<dbReference type="InterPro" id="IPR052646">
    <property type="entry name" value="Peroxisomal_PEX28-32"/>
</dbReference>
<gene>
    <name evidence="10" type="primary">SSCI46650.1</name>
    <name evidence="9" type="ORF">SPSC_05260</name>
</gene>
<name>A0A0F7RZ06_9BASI</name>
<feature type="region of interest" description="Disordered" evidence="5">
    <location>
        <begin position="1"/>
        <end position="37"/>
    </location>
</feature>
<dbReference type="STRING" id="49012.A0A0F7RZ06"/>
<evidence type="ECO:0000313" key="11">
    <source>
        <dbReference type="Proteomes" id="UP000242770"/>
    </source>
</evidence>
<feature type="domain" description="Peroxin/Ferlin" evidence="8">
    <location>
        <begin position="611"/>
        <end position="644"/>
    </location>
</feature>
<evidence type="ECO:0000259" key="8">
    <source>
        <dbReference type="SMART" id="SM00694"/>
    </source>
</evidence>
<reference evidence="11" key="2">
    <citation type="submission" date="2014-06" db="EMBL/GenBank/DDBJ databases">
        <authorList>
            <person name="Berkman P.J."/>
        </authorList>
    </citation>
    <scope>NUCLEOTIDE SEQUENCE [LARGE SCALE GENOMIC DNA]</scope>
</reference>
<keyword evidence="3 6" id="KW-1133">Transmembrane helix</keyword>
<feature type="transmembrane region" description="Helical" evidence="6">
    <location>
        <begin position="206"/>
        <end position="225"/>
    </location>
</feature>
<keyword evidence="11" id="KW-1185">Reference proteome</keyword>
<evidence type="ECO:0000256" key="4">
    <source>
        <dbReference type="ARBA" id="ARBA00023136"/>
    </source>
</evidence>
<keyword evidence="2 6" id="KW-0812">Transmembrane</keyword>
<dbReference type="SMART" id="SM00694">
    <property type="entry name" value="DysFC"/>
    <property type="match status" value="1"/>
</dbReference>
<dbReference type="OrthoDB" id="5586090at2759"/>
<dbReference type="PANTHER" id="PTHR31679">
    <property type="entry name" value="PEROXISOMAL MEMBRANE PROTEIN PEX30-RELATED"/>
    <property type="match status" value="1"/>
</dbReference>
<evidence type="ECO:0000256" key="3">
    <source>
        <dbReference type="ARBA" id="ARBA00022989"/>
    </source>
</evidence>
<feature type="region of interest" description="Disordered" evidence="5">
    <location>
        <begin position="580"/>
        <end position="605"/>
    </location>
</feature>
<feature type="region of interest" description="Disordered" evidence="5">
    <location>
        <begin position="651"/>
        <end position="697"/>
    </location>
</feature>
<evidence type="ECO:0000256" key="6">
    <source>
        <dbReference type="SAM" id="Phobius"/>
    </source>
</evidence>
<reference evidence="10" key="1">
    <citation type="submission" date="2014-06" db="EMBL/GenBank/DDBJ databases">
        <authorList>
            <person name="Berkman J.Paul."/>
        </authorList>
    </citation>
    <scope>NUCLEOTIDE SEQUENCE [LARGE SCALE GENOMIC DNA]</scope>
</reference>
<feature type="compositionally biased region" description="Low complexity" evidence="5">
    <location>
        <begin position="1"/>
        <end position="13"/>
    </location>
</feature>
<organism evidence="10 11">
    <name type="scientific">Sporisorium scitamineum</name>
    <dbReference type="NCBI Taxonomy" id="49012"/>
    <lineage>
        <taxon>Eukaryota</taxon>
        <taxon>Fungi</taxon>
        <taxon>Dikarya</taxon>
        <taxon>Basidiomycota</taxon>
        <taxon>Ustilaginomycotina</taxon>
        <taxon>Ustilaginomycetes</taxon>
        <taxon>Ustilaginales</taxon>
        <taxon>Ustilaginaceae</taxon>
        <taxon>Sporisorium</taxon>
    </lineage>
</organism>
<comment type="subcellular location">
    <subcellularLocation>
        <location evidence="1">Endomembrane system</location>
        <topology evidence="1">Multi-pass membrane protein</topology>
    </subcellularLocation>
</comment>
<feature type="domain" description="Peroxin/Ferlin" evidence="7">
    <location>
        <begin position="436"/>
        <end position="519"/>
    </location>
</feature>
<accession>A0A0F7RZ06</accession>
<evidence type="ECO:0000313" key="9">
    <source>
        <dbReference type="EMBL" id="CDR88656.1"/>
    </source>
</evidence>
<reference evidence="9" key="3">
    <citation type="submission" date="2014-06" db="EMBL/GenBank/DDBJ databases">
        <authorList>
            <person name="Ju J."/>
            <person name="Zhang J."/>
        </authorList>
    </citation>
    <scope>NUCLEOTIDE SEQUENCE</scope>
    <source>
        <strain evidence="9">SscI8</strain>
    </source>
</reference>
<dbReference type="GO" id="GO:0005778">
    <property type="term" value="C:peroxisomal membrane"/>
    <property type="evidence" value="ECO:0007669"/>
    <property type="project" value="UniProtKB-ARBA"/>
</dbReference>
<evidence type="ECO:0000259" key="7">
    <source>
        <dbReference type="SMART" id="SM00693"/>
    </source>
</evidence>
<dbReference type="EMBL" id="LK056685">
    <property type="protein sequence ID" value="CDR88656.1"/>
    <property type="molecule type" value="Genomic_DNA"/>
</dbReference>
<proteinExistence type="predicted"/>
<evidence type="ECO:0000256" key="5">
    <source>
        <dbReference type="SAM" id="MobiDB-lite"/>
    </source>
</evidence>
<dbReference type="GO" id="GO:0007031">
    <property type="term" value="P:peroxisome organization"/>
    <property type="evidence" value="ECO:0007669"/>
    <property type="project" value="TreeGrafter"/>
</dbReference>
<feature type="compositionally biased region" description="Basic and acidic residues" evidence="5">
    <location>
        <begin position="672"/>
        <end position="687"/>
    </location>
</feature>
<dbReference type="Proteomes" id="UP000242770">
    <property type="component" value="Unassembled WGS sequence"/>
</dbReference>
<feature type="transmembrane region" description="Helical" evidence="6">
    <location>
        <begin position="232"/>
        <end position="251"/>
    </location>
</feature>
<protein>
    <submittedName>
        <fullName evidence="9">Related to integral peroxisomal membrane protein</fullName>
    </submittedName>
</protein>
<keyword evidence="4 6" id="KW-0472">Membrane</keyword>
<dbReference type="GO" id="GO:0012505">
    <property type="term" value="C:endomembrane system"/>
    <property type="evidence" value="ECO:0007669"/>
    <property type="project" value="UniProtKB-SubCell"/>
</dbReference>
<evidence type="ECO:0000313" key="10">
    <source>
        <dbReference type="EMBL" id="CDS00588.1"/>
    </source>
</evidence>
<dbReference type="SMART" id="SM00693">
    <property type="entry name" value="DysFN"/>
    <property type="match status" value="1"/>
</dbReference>
<dbReference type="PANTHER" id="PTHR31679:SF2">
    <property type="entry name" value="PEROXISOMAL MEMBRANE PROTEIN PEX30-RELATED"/>
    <property type="match status" value="1"/>
</dbReference>
<dbReference type="InterPro" id="IPR006614">
    <property type="entry name" value="Peroxin/Ferlin"/>
</dbReference>
<evidence type="ECO:0000256" key="1">
    <source>
        <dbReference type="ARBA" id="ARBA00004127"/>
    </source>
</evidence>
<sequence length="738" mass="80263">MSSTTPSTATATPVKKEKDNATSPVPPSLVTTSSRIPSTSYNTTATFSLSASFEPLSSSEILERVPSPVVRLAAALGPAIHAFHRFIRLATWTGGKNSNSSSMLLLVSFWLMCAFGYEFLRYAPQLVILGWIGYAGIRRQLAFARPRFHSPAKLIEKHDVVSAASLNATLLELSELADFFSSLRRNVLVPAVQLVSWDPSPMNTKAVAAFLILTWPLWLLAFLPLRESGFPSLVLPVSGAGILAALTKWNLFVYHQILKLIGPDHIAAAHAKAAPLYAHYDRLSALVAKTPLPIVYAYLADLASRVKWEQWTDFNLTLLPPYPIGALTVRSLVCFVGTLALTWCSPWCSLFRQAVWKSATIRRVVRGTGRLLSGQTSARDAYGKGNLDDEWAHGLYHDDGSELLSGSKARKDTTAAGGAKAKAEKAQEDKVVRHEDVVYQFSIFENQRWWVGLDWTAALLPQERPSWSDESNNPVSPPSSFSLPATKIMLTPAPTALDPKAFTRRTIKWQWVDPEWSIAGVSSRGYYPSSTVYKGNAKDAAIKSASALGDKDALNAAKQGYLGDALNRIRAKTFGADKADGEDVGDVGTTAHRVGGGQDREEQEWDVDAEGWQYGDNAWEKMSKKSGMGRYTRRRKWVRRAVLLEVVEYGIHGPSPASPSPPSTPAAVTAGTEEKEEKLVDEDKVDGVDSAIEPEVDADVVAASTTAVGGGEAEVGSEKLGLAQKRPSISDRLAKAAQ</sequence>
<dbReference type="Pfam" id="PF06398">
    <property type="entry name" value="Pex24p"/>
    <property type="match status" value="1"/>
</dbReference>
<dbReference type="EMBL" id="CCFA01002791">
    <property type="protein sequence ID" value="CDS00588.1"/>
    <property type="molecule type" value="Genomic_DNA"/>
</dbReference>
<dbReference type="InterPro" id="IPR010482">
    <property type="entry name" value="TECPR1-like_DysF"/>
</dbReference>